<dbReference type="Gene3D" id="1.10.510.10">
    <property type="entry name" value="Transferase(Phosphotransferase) domain 1"/>
    <property type="match status" value="1"/>
</dbReference>
<keyword evidence="3" id="KW-0808">Transferase</keyword>
<dbReference type="Proteomes" id="UP000051952">
    <property type="component" value="Unassembled WGS sequence"/>
</dbReference>
<evidence type="ECO:0000256" key="1">
    <source>
        <dbReference type="SAM" id="MobiDB-lite"/>
    </source>
</evidence>
<dbReference type="OrthoDB" id="10252354at2759"/>
<keyword evidence="3" id="KW-0418">Kinase</keyword>
<dbReference type="EMBL" id="CYKH01002218">
    <property type="protein sequence ID" value="CUG94020.1"/>
    <property type="molecule type" value="Genomic_DNA"/>
</dbReference>
<dbReference type="InterPro" id="IPR011009">
    <property type="entry name" value="Kinase-like_dom_sf"/>
</dbReference>
<name>A0A0S4JZK4_BODSA</name>
<feature type="compositionally biased region" description="Basic and acidic residues" evidence="1">
    <location>
        <begin position="22"/>
        <end position="42"/>
    </location>
</feature>
<organism evidence="3 4">
    <name type="scientific">Bodo saltans</name>
    <name type="common">Flagellated protozoan</name>
    <dbReference type="NCBI Taxonomy" id="75058"/>
    <lineage>
        <taxon>Eukaryota</taxon>
        <taxon>Discoba</taxon>
        <taxon>Euglenozoa</taxon>
        <taxon>Kinetoplastea</taxon>
        <taxon>Metakinetoplastina</taxon>
        <taxon>Eubodonida</taxon>
        <taxon>Bodonidae</taxon>
        <taxon>Bodo</taxon>
    </lineage>
</organism>
<reference evidence="4" key="1">
    <citation type="submission" date="2015-09" db="EMBL/GenBank/DDBJ databases">
        <authorList>
            <consortium name="Pathogen Informatics"/>
        </authorList>
    </citation>
    <scope>NUCLEOTIDE SEQUENCE [LARGE SCALE GENOMIC DNA]</scope>
    <source>
        <strain evidence="4">Lake Konstanz</strain>
    </source>
</reference>
<feature type="region of interest" description="Disordered" evidence="1">
    <location>
        <begin position="19"/>
        <end position="53"/>
    </location>
</feature>
<dbReference type="SUPFAM" id="SSF56112">
    <property type="entry name" value="Protein kinase-like (PK-like)"/>
    <property type="match status" value="1"/>
</dbReference>
<dbReference type="GO" id="GO:0004672">
    <property type="term" value="F:protein kinase activity"/>
    <property type="evidence" value="ECO:0007669"/>
    <property type="project" value="InterPro"/>
</dbReference>
<dbReference type="GO" id="GO:0005524">
    <property type="term" value="F:ATP binding"/>
    <property type="evidence" value="ECO:0007669"/>
    <property type="project" value="InterPro"/>
</dbReference>
<protein>
    <submittedName>
        <fullName evidence="3">Protein kinase, putative</fullName>
    </submittedName>
</protein>
<dbReference type="Pfam" id="PF00069">
    <property type="entry name" value="Pkinase"/>
    <property type="match status" value="1"/>
</dbReference>
<dbReference type="InterPro" id="IPR000719">
    <property type="entry name" value="Prot_kinase_dom"/>
</dbReference>
<proteinExistence type="predicted"/>
<sequence length="469" mass="50862">MKQYIDSLEVLIARQDAAVASPRHDPSHHPFPSDRIVHHHDGAPPQDDAMDDPADMFTFDNASSDSETEPTVNDNGQVAPISSDFTTFLVSNDWEVLMLGDGLHQAREGIDGGKCRCVTRDVSLVSLGCGATSVVLEGRLNCSQEGSDVSAAVAVRCATLDWRHRHEEQVYEESVLDAERKTVRHRFRSEVTATRMAMTCSETGDHIVRCFGFNVLVAFESPAIADGGGSGDFTVELLNIGQIPPDSRLALKSVLILSVHELGGVGTLAARIAEVERFQPLVARDILMDVTKGLVHLHQRCGVVHGDVKPQNVLGFIDAAGCVRWKLSDFGLARTIVENTLESLKEPVCESVGGTVIYMSPQACRGVLHPFNDVWSVGIMGIQLLTGHVPWSSLDARYPAILYSGLRSTDAETLSRPLLDESKAHAQMAGADSLMARLMEVLFACLDEALILTSEELLCRLSALVVGSL</sequence>
<dbReference type="PROSITE" id="PS50011">
    <property type="entry name" value="PROTEIN_KINASE_DOM"/>
    <property type="match status" value="1"/>
</dbReference>
<accession>A0A0S4JZK4</accession>
<dbReference type="PANTHER" id="PTHR48011">
    <property type="entry name" value="CCR4-NOT TRANSCRIPTIONAL COMPLEX SUBUNIT CAF120-RELATED"/>
    <property type="match status" value="1"/>
</dbReference>
<gene>
    <name evidence="3" type="ORF">BSAL_46095</name>
</gene>
<evidence type="ECO:0000259" key="2">
    <source>
        <dbReference type="PROSITE" id="PS50011"/>
    </source>
</evidence>
<dbReference type="AlphaFoldDB" id="A0A0S4JZK4"/>
<keyword evidence="4" id="KW-1185">Reference proteome</keyword>
<evidence type="ECO:0000313" key="3">
    <source>
        <dbReference type="EMBL" id="CUG94020.1"/>
    </source>
</evidence>
<dbReference type="VEuPathDB" id="TriTrypDB:BSAL_46095"/>
<dbReference type="GO" id="GO:0007165">
    <property type="term" value="P:signal transduction"/>
    <property type="evidence" value="ECO:0007669"/>
    <property type="project" value="TreeGrafter"/>
</dbReference>
<dbReference type="SMART" id="SM00220">
    <property type="entry name" value="S_TKc"/>
    <property type="match status" value="1"/>
</dbReference>
<dbReference type="InterPro" id="IPR052751">
    <property type="entry name" value="Plant_MAPKKK"/>
</dbReference>
<evidence type="ECO:0000313" key="4">
    <source>
        <dbReference type="Proteomes" id="UP000051952"/>
    </source>
</evidence>
<dbReference type="PANTHER" id="PTHR48011:SF4">
    <property type="entry name" value="MITOGEN-ACTIVATED PROTEIN KINASE KINASE KINASE 19"/>
    <property type="match status" value="1"/>
</dbReference>
<feature type="domain" description="Protein kinase" evidence="2">
    <location>
        <begin position="121"/>
        <end position="469"/>
    </location>
</feature>